<dbReference type="AlphaFoldDB" id="A0A1V3GCJ8"/>
<dbReference type="InterPro" id="IPR028098">
    <property type="entry name" value="Glyco_trans_4-like_N"/>
</dbReference>
<dbReference type="PANTHER" id="PTHR12526">
    <property type="entry name" value="GLYCOSYLTRANSFERASE"/>
    <property type="match status" value="1"/>
</dbReference>
<gene>
    <name evidence="3" type="ORF">UN64_05220</name>
</gene>
<dbReference type="Proteomes" id="UP000188597">
    <property type="component" value="Unassembled WGS sequence"/>
</dbReference>
<evidence type="ECO:0000313" key="3">
    <source>
        <dbReference type="EMBL" id="OOE14593.1"/>
    </source>
</evidence>
<comment type="caution">
    <text evidence="3">The sequence shown here is derived from an EMBL/GenBank/DDBJ whole genome shotgun (WGS) entry which is preliminary data.</text>
</comment>
<proteinExistence type="predicted"/>
<dbReference type="OrthoDB" id="9804196at2"/>
<organism evidence="3 4">
    <name type="scientific">Fictibacillus arsenicus</name>
    <dbReference type="NCBI Taxonomy" id="255247"/>
    <lineage>
        <taxon>Bacteria</taxon>
        <taxon>Bacillati</taxon>
        <taxon>Bacillota</taxon>
        <taxon>Bacilli</taxon>
        <taxon>Bacillales</taxon>
        <taxon>Fictibacillaceae</taxon>
        <taxon>Fictibacillus</taxon>
    </lineage>
</organism>
<dbReference type="PANTHER" id="PTHR12526:SF637">
    <property type="entry name" value="GLYCOSYLTRANSFERASE EPSF-RELATED"/>
    <property type="match status" value="1"/>
</dbReference>
<feature type="domain" description="Glycosyltransferase subfamily 4-like N-terminal" evidence="2">
    <location>
        <begin position="17"/>
        <end position="156"/>
    </location>
</feature>
<name>A0A1V3GCJ8_9BACL</name>
<dbReference type="CDD" id="cd03812">
    <property type="entry name" value="GT4_CapH-like"/>
    <property type="match status" value="1"/>
</dbReference>
<dbReference type="Pfam" id="PF13579">
    <property type="entry name" value="Glyco_trans_4_4"/>
    <property type="match status" value="1"/>
</dbReference>
<feature type="domain" description="Glycosyl transferase family 1" evidence="1">
    <location>
        <begin position="183"/>
        <end position="304"/>
    </location>
</feature>
<accession>A0A1V3GCJ8</accession>
<dbReference type="RefSeq" id="WP_077360371.1">
    <property type="nucleotide sequence ID" value="NZ_MQMF01000001.1"/>
</dbReference>
<evidence type="ECO:0000259" key="2">
    <source>
        <dbReference type="Pfam" id="PF13579"/>
    </source>
</evidence>
<sequence length="368" mass="42023">MGSPIRILHVVVNMNRGGAETLIMNLYRNIDRSKVQFDFLTCKIGEFDSEIEKLGGKIFRIPYVSEVGHVKYIDSLDSFFTSHNEYKIVHSHLDKMSGFVLRSANKAGIPIKIAHSHSTKSQGNIFAKLYKWFAGKYILTNSTHLIACSEKSAQWMFKEKADQSIILKNAVDVRKFQYAVNQKDLIRKKLNIKPNTLVIGHVGRFDYPKNHRFLIKILNYIVNKNQDTVLLLIGDGKLKSTIEKKVRKLNLQDHVKFLGVRNDVDLLLHAMDVFVFPSIYEGLPVTLIEAQAAGLPCLVSDKVTKEVTMNSNSIEFLPLNNIKKWVDSIDDRRNKVFVKTNELRIFNEGYEISSVANSTQEMYLSVAR</sequence>
<evidence type="ECO:0000313" key="4">
    <source>
        <dbReference type="Proteomes" id="UP000188597"/>
    </source>
</evidence>
<dbReference type="Gene3D" id="3.40.50.2000">
    <property type="entry name" value="Glycogen Phosphorylase B"/>
    <property type="match status" value="2"/>
</dbReference>
<dbReference type="Pfam" id="PF00534">
    <property type="entry name" value="Glycos_transf_1"/>
    <property type="match status" value="1"/>
</dbReference>
<dbReference type="SUPFAM" id="SSF53756">
    <property type="entry name" value="UDP-Glycosyltransferase/glycogen phosphorylase"/>
    <property type="match status" value="1"/>
</dbReference>
<dbReference type="GO" id="GO:0016757">
    <property type="term" value="F:glycosyltransferase activity"/>
    <property type="evidence" value="ECO:0007669"/>
    <property type="project" value="InterPro"/>
</dbReference>
<protein>
    <submittedName>
        <fullName evidence="3">Glycosyl transferase family 1</fullName>
    </submittedName>
</protein>
<dbReference type="InterPro" id="IPR001296">
    <property type="entry name" value="Glyco_trans_1"/>
</dbReference>
<reference evidence="3 4" key="1">
    <citation type="submission" date="2016-11" db="EMBL/GenBank/DDBJ databases">
        <authorList>
            <person name="Jaros S."/>
            <person name="Januszkiewicz K."/>
            <person name="Wedrychowicz H."/>
        </authorList>
    </citation>
    <scope>NUCLEOTIDE SEQUENCE [LARGE SCALE GENOMIC DNA]</scope>
    <source>
        <strain evidence="3 4">Con a/3</strain>
    </source>
</reference>
<keyword evidence="3" id="KW-0808">Transferase</keyword>
<evidence type="ECO:0000259" key="1">
    <source>
        <dbReference type="Pfam" id="PF00534"/>
    </source>
</evidence>
<dbReference type="EMBL" id="MQMF01000001">
    <property type="protein sequence ID" value="OOE14593.1"/>
    <property type="molecule type" value="Genomic_DNA"/>
</dbReference>